<evidence type="ECO:0000256" key="5">
    <source>
        <dbReference type="ARBA" id="ARBA00042627"/>
    </source>
</evidence>
<dbReference type="InterPro" id="IPR014757">
    <property type="entry name" value="Tscrpt_reg_IclR_C"/>
</dbReference>
<dbReference type="GO" id="GO:0045892">
    <property type="term" value="P:negative regulation of DNA-templated transcription"/>
    <property type="evidence" value="ECO:0007669"/>
    <property type="project" value="TreeGrafter"/>
</dbReference>
<dbReference type="Proteomes" id="UP000249493">
    <property type="component" value="Unassembled WGS sequence"/>
</dbReference>
<evidence type="ECO:0000256" key="2">
    <source>
        <dbReference type="ARBA" id="ARBA00023125"/>
    </source>
</evidence>
<protein>
    <recommendedName>
        <fullName evidence="4">HTH-type transcriptional repressor AllR</fullName>
    </recommendedName>
    <alternativeName>
        <fullName evidence="5">Negative regulator of allantoin and glyoxylate utilization operons</fullName>
    </alternativeName>
</protein>
<organism evidence="8 9">
    <name type="scientific">Pseudomonas fluorescens</name>
    <dbReference type="NCBI Taxonomy" id="294"/>
    <lineage>
        <taxon>Bacteria</taxon>
        <taxon>Pseudomonadati</taxon>
        <taxon>Pseudomonadota</taxon>
        <taxon>Gammaproteobacteria</taxon>
        <taxon>Pseudomonadales</taxon>
        <taxon>Pseudomonadaceae</taxon>
        <taxon>Pseudomonas</taxon>
    </lineage>
</organism>
<keyword evidence="3" id="KW-0804">Transcription</keyword>
<evidence type="ECO:0000313" key="8">
    <source>
        <dbReference type="EMBL" id="RAI70900.1"/>
    </source>
</evidence>
<keyword evidence="2" id="KW-0238">DNA-binding</keyword>
<evidence type="ECO:0000256" key="3">
    <source>
        <dbReference type="ARBA" id="ARBA00023163"/>
    </source>
</evidence>
<dbReference type="InterPro" id="IPR005471">
    <property type="entry name" value="Tscrpt_reg_IclR_N"/>
</dbReference>
<dbReference type="PANTHER" id="PTHR30136:SF24">
    <property type="entry name" value="HTH-TYPE TRANSCRIPTIONAL REPRESSOR ALLR"/>
    <property type="match status" value="1"/>
</dbReference>
<dbReference type="InterPro" id="IPR036388">
    <property type="entry name" value="WH-like_DNA-bd_sf"/>
</dbReference>
<evidence type="ECO:0000256" key="1">
    <source>
        <dbReference type="ARBA" id="ARBA00023015"/>
    </source>
</evidence>
<dbReference type="GO" id="GO:0003700">
    <property type="term" value="F:DNA-binding transcription factor activity"/>
    <property type="evidence" value="ECO:0007669"/>
    <property type="project" value="TreeGrafter"/>
</dbReference>
<dbReference type="Gene3D" id="3.30.450.40">
    <property type="match status" value="1"/>
</dbReference>
<dbReference type="GO" id="GO:0003677">
    <property type="term" value="F:DNA binding"/>
    <property type="evidence" value="ECO:0007669"/>
    <property type="project" value="UniProtKB-KW"/>
</dbReference>
<feature type="domain" description="HTH iclR-type" evidence="6">
    <location>
        <begin position="8"/>
        <end position="69"/>
    </location>
</feature>
<dbReference type="PROSITE" id="PS51077">
    <property type="entry name" value="HTH_ICLR"/>
    <property type="match status" value="1"/>
</dbReference>
<dbReference type="RefSeq" id="WP_111282484.1">
    <property type="nucleotide sequence ID" value="NZ_QLIN01000003.1"/>
</dbReference>
<evidence type="ECO:0000313" key="9">
    <source>
        <dbReference type="Proteomes" id="UP000249493"/>
    </source>
</evidence>
<feature type="domain" description="IclR-ED" evidence="7">
    <location>
        <begin position="63"/>
        <end position="228"/>
    </location>
</feature>
<accession>A0A327N6L7</accession>
<comment type="caution">
    <text evidence="8">The sequence shown here is derived from an EMBL/GenBank/DDBJ whole genome shotgun (WGS) entry which is preliminary data.</text>
</comment>
<dbReference type="InterPro" id="IPR050707">
    <property type="entry name" value="HTH_MetabolicPath_Reg"/>
</dbReference>
<dbReference type="InterPro" id="IPR029016">
    <property type="entry name" value="GAF-like_dom_sf"/>
</dbReference>
<dbReference type="SUPFAM" id="SSF55781">
    <property type="entry name" value="GAF domain-like"/>
    <property type="match status" value="1"/>
</dbReference>
<dbReference type="Pfam" id="PF09339">
    <property type="entry name" value="HTH_IclR"/>
    <property type="match status" value="1"/>
</dbReference>
<reference evidence="8 9" key="1">
    <citation type="submission" date="2018-06" db="EMBL/GenBank/DDBJ databases">
        <authorList>
            <person name="Zhirakovskaya E."/>
        </authorList>
    </citation>
    <scope>NUCLEOTIDE SEQUENCE [LARGE SCALE GENOMIC DNA]</scope>
    <source>
        <strain evidence="8 9">LY3</strain>
    </source>
</reference>
<dbReference type="InterPro" id="IPR036390">
    <property type="entry name" value="WH_DNA-bd_sf"/>
</dbReference>
<evidence type="ECO:0000256" key="4">
    <source>
        <dbReference type="ARBA" id="ARBA00040379"/>
    </source>
</evidence>
<name>A0A327N6L7_PSEFL</name>
<keyword evidence="1" id="KW-0805">Transcription regulation</keyword>
<dbReference type="PROSITE" id="PS51078">
    <property type="entry name" value="ICLR_ED"/>
    <property type="match status" value="1"/>
</dbReference>
<evidence type="ECO:0000259" key="6">
    <source>
        <dbReference type="PROSITE" id="PS51077"/>
    </source>
</evidence>
<dbReference type="Gene3D" id="1.10.10.10">
    <property type="entry name" value="Winged helix-like DNA-binding domain superfamily/Winged helix DNA-binding domain"/>
    <property type="match status" value="1"/>
</dbReference>
<dbReference type="AlphaFoldDB" id="A0A327N6L7"/>
<gene>
    <name evidence="8" type="ORF">DOZ80_10550</name>
</gene>
<evidence type="ECO:0000259" key="7">
    <source>
        <dbReference type="PROSITE" id="PS51078"/>
    </source>
</evidence>
<dbReference type="SUPFAM" id="SSF46785">
    <property type="entry name" value="Winged helix' DNA-binding domain"/>
    <property type="match status" value="1"/>
</dbReference>
<dbReference type="SMART" id="SM00346">
    <property type="entry name" value="HTH_ICLR"/>
    <property type="match status" value="1"/>
</dbReference>
<dbReference type="Pfam" id="PF01614">
    <property type="entry name" value="IclR_C"/>
    <property type="match status" value="1"/>
</dbReference>
<proteinExistence type="predicted"/>
<sequence length="231" mass="24550">MEKSKNTLQTLDRGLQALSIIAQQDSGISIAELATRLEVHRAIAYRIVTTLEDHFLISRGAEGVIRLGAGATLLAARFEPRLRAVAQHPLFDLAKQTQASAFISVTQGDECMVIMVADPEESMMRVGYRIGSRHPLHQGAAGIAILSGRKAQPEDSEAVIQARELGYSLTHGQLQPGAIGVASPISRPHNQHVFEACVGVVALNSLDLDIATQAVPKAAAIITQLLGAAPA</sequence>
<dbReference type="EMBL" id="QLIN01000003">
    <property type="protein sequence ID" value="RAI70900.1"/>
    <property type="molecule type" value="Genomic_DNA"/>
</dbReference>
<dbReference type="PANTHER" id="PTHR30136">
    <property type="entry name" value="HELIX-TURN-HELIX TRANSCRIPTIONAL REGULATOR, ICLR FAMILY"/>
    <property type="match status" value="1"/>
</dbReference>